<evidence type="ECO:0000256" key="5">
    <source>
        <dbReference type="PROSITE-ProRule" id="PRU00042"/>
    </source>
</evidence>
<evidence type="ECO:0000256" key="3">
    <source>
        <dbReference type="ARBA" id="ARBA00022771"/>
    </source>
</evidence>
<protein>
    <recommendedName>
        <fullName evidence="6">C2H2-type domain-containing protein</fullName>
    </recommendedName>
</protein>
<keyword evidence="4" id="KW-0862">Zinc</keyword>
<evidence type="ECO:0000256" key="4">
    <source>
        <dbReference type="ARBA" id="ARBA00022833"/>
    </source>
</evidence>
<organism evidence="7 8">
    <name type="scientific">Aquatica leii</name>
    <dbReference type="NCBI Taxonomy" id="1421715"/>
    <lineage>
        <taxon>Eukaryota</taxon>
        <taxon>Metazoa</taxon>
        <taxon>Ecdysozoa</taxon>
        <taxon>Arthropoda</taxon>
        <taxon>Hexapoda</taxon>
        <taxon>Insecta</taxon>
        <taxon>Pterygota</taxon>
        <taxon>Neoptera</taxon>
        <taxon>Endopterygota</taxon>
        <taxon>Coleoptera</taxon>
        <taxon>Polyphaga</taxon>
        <taxon>Elateriformia</taxon>
        <taxon>Elateroidea</taxon>
        <taxon>Lampyridae</taxon>
        <taxon>Luciolinae</taxon>
        <taxon>Aquatica</taxon>
    </lineage>
</organism>
<evidence type="ECO:0000256" key="2">
    <source>
        <dbReference type="ARBA" id="ARBA00022737"/>
    </source>
</evidence>
<evidence type="ECO:0000259" key="6">
    <source>
        <dbReference type="PROSITE" id="PS50157"/>
    </source>
</evidence>
<evidence type="ECO:0000313" key="7">
    <source>
        <dbReference type="EMBL" id="KAK4878198.1"/>
    </source>
</evidence>
<dbReference type="PROSITE" id="PS00028">
    <property type="entry name" value="ZINC_FINGER_C2H2_1"/>
    <property type="match status" value="1"/>
</dbReference>
<sequence>MSNTVCRTCFKVLQNKSQFTTIDSNDEPSDRINIKTKLEVCVPELKLEHVKKSVMCYNCVESLNAAYEFKAMCMKIETNIAKYVEQMQVESIVLNVITKNVIEGNGSGNQDTVSLPIPNKIRCLACKQWFTSIDEFRKHMNTAKCDYQAGTKGILKRHLEMYEPGKSFQCLNCDYKTTQKNLYDEHCKTHSASKVRRLKGKRLLKCEQCSFTSYTLLNYQMHVKTHDLDMFSCKYCSYTTVKQINLNKHVSRNHRMINKQKGVVFNGDTFQFTMEHIAFILENDNVEELLKQPGKENTDDFESYLVTEDDMLKVLKNTDAKIYFENNEANGVFPCPVCKSSFKYQYMLNKHLLKHNDGTQPFKCTKCGFSDTRKGSFKLHMMMHMGKKVYECDVCSYRTIYLSTFQKHQSRHQQKDMERCQELPIYDEELDGQLHVNEMPPFRCGECLFESNDEEEMKTHLDMHILSNEFIAGSIHQHFLPPELII</sequence>
<dbReference type="SMART" id="SM00355">
    <property type="entry name" value="ZnF_C2H2"/>
    <property type="match status" value="8"/>
</dbReference>
<keyword evidence="8" id="KW-1185">Reference proteome</keyword>
<comment type="caution">
    <text evidence="7">The sequence shown here is derived from an EMBL/GenBank/DDBJ whole genome shotgun (WGS) entry which is preliminary data.</text>
</comment>
<gene>
    <name evidence="7" type="ORF">RN001_010704</name>
</gene>
<evidence type="ECO:0000313" key="8">
    <source>
        <dbReference type="Proteomes" id="UP001353858"/>
    </source>
</evidence>
<keyword evidence="2" id="KW-0677">Repeat</keyword>
<dbReference type="InterPro" id="IPR050688">
    <property type="entry name" value="Zinc_finger/UBP_domain"/>
</dbReference>
<dbReference type="Proteomes" id="UP001353858">
    <property type="component" value="Unassembled WGS sequence"/>
</dbReference>
<evidence type="ECO:0000256" key="1">
    <source>
        <dbReference type="ARBA" id="ARBA00022723"/>
    </source>
</evidence>
<feature type="domain" description="C2H2-type" evidence="6">
    <location>
        <begin position="362"/>
        <end position="389"/>
    </location>
</feature>
<dbReference type="PANTHER" id="PTHR24403:SF67">
    <property type="entry name" value="FI01116P-RELATED"/>
    <property type="match status" value="1"/>
</dbReference>
<dbReference type="PROSITE" id="PS50157">
    <property type="entry name" value="ZINC_FINGER_C2H2_2"/>
    <property type="match status" value="3"/>
</dbReference>
<dbReference type="SMART" id="SM00868">
    <property type="entry name" value="zf-AD"/>
    <property type="match status" value="1"/>
</dbReference>
<proteinExistence type="predicted"/>
<dbReference type="SUPFAM" id="SSF57667">
    <property type="entry name" value="beta-beta-alpha zinc fingers"/>
    <property type="match status" value="1"/>
</dbReference>
<dbReference type="AlphaFoldDB" id="A0AAN7P866"/>
<dbReference type="InterPro" id="IPR013087">
    <property type="entry name" value="Znf_C2H2_type"/>
</dbReference>
<feature type="domain" description="C2H2-type" evidence="6">
    <location>
        <begin position="333"/>
        <end position="361"/>
    </location>
</feature>
<dbReference type="GO" id="GO:0045944">
    <property type="term" value="P:positive regulation of transcription by RNA polymerase II"/>
    <property type="evidence" value="ECO:0007669"/>
    <property type="project" value="TreeGrafter"/>
</dbReference>
<dbReference type="Gene3D" id="3.30.160.60">
    <property type="entry name" value="Classic Zinc Finger"/>
    <property type="match status" value="4"/>
</dbReference>
<accession>A0AAN7P866</accession>
<dbReference type="GO" id="GO:0008270">
    <property type="term" value="F:zinc ion binding"/>
    <property type="evidence" value="ECO:0007669"/>
    <property type="project" value="UniProtKB-KW"/>
</dbReference>
<dbReference type="InterPro" id="IPR012934">
    <property type="entry name" value="Znf_AD"/>
</dbReference>
<dbReference type="PANTHER" id="PTHR24403">
    <property type="entry name" value="ZINC FINGER PROTEIN"/>
    <property type="match status" value="1"/>
</dbReference>
<keyword evidence="3 5" id="KW-0863">Zinc-finger</keyword>
<reference evidence="8" key="1">
    <citation type="submission" date="2023-01" db="EMBL/GenBank/DDBJ databases">
        <title>Key to firefly adult light organ development and bioluminescence: homeobox transcription factors regulate luciferase expression and transportation to peroxisome.</title>
        <authorList>
            <person name="Fu X."/>
        </authorList>
    </citation>
    <scope>NUCLEOTIDE SEQUENCE [LARGE SCALE GENOMIC DNA]</scope>
</reference>
<dbReference type="Pfam" id="PF00096">
    <property type="entry name" value="zf-C2H2"/>
    <property type="match status" value="1"/>
</dbReference>
<feature type="domain" description="C2H2-type" evidence="6">
    <location>
        <begin position="168"/>
        <end position="195"/>
    </location>
</feature>
<dbReference type="GO" id="GO:0005634">
    <property type="term" value="C:nucleus"/>
    <property type="evidence" value="ECO:0007669"/>
    <property type="project" value="InterPro"/>
</dbReference>
<keyword evidence="1" id="KW-0479">Metal-binding</keyword>
<dbReference type="EMBL" id="JARPUR010000004">
    <property type="protein sequence ID" value="KAK4878198.1"/>
    <property type="molecule type" value="Genomic_DNA"/>
</dbReference>
<dbReference type="InterPro" id="IPR036236">
    <property type="entry name" value="Znf_C2H2_sf"/>
</dbReference>
<name>A0AAN7P866_9COLE</name>